<feature type="non-terminal residue" evidence="1">
    <location>
        <position position="1"/>
    </location>
</feature>
<accession>A0A0B7BTQ9</accession>
<gene>
    <name evidence="1" type="primary">ORF211480</name>
</gene>
<dbReference type="AlphaFoldDB" id="A0A0B7BTQ9"/>
<dbReference type="EMBL" id="HACG01049442">
    <property type="protein sequence ID" value="CEK96307.1"/>
    <property type="molecule type" value="Transcribed_RNA"/>
</dbReference>
<sequence>KNECKEEDQNCLISCNLHIEGSLQLMSIIVLYNSAKEYLTFISKCFNPNYVDVFFLLAYL</sequence>
<organism evidence="1">
    <name type="scientific">Arion vulgaris</name>
    <dbReference type="NCBI Taxonomy" id="1028688"/>
    <lineage>
        <taxon>Eukaryota</taxon>
        <taxon>Metazoa</taxon>
        <taxon>Spiralia</taxon>
        <taxon>Lophotrochozoa</taxon>
        <taxon>Mollusca</taxon>
        <taxon>Gastropoda</taxon>
        <taxon>Heterobranchia</taxon>
        <taxon>Euthyneura</taxon>
        <taxon>Panpulmonata</taxon>
        <taxon>Eupulmonata</taxon>
        <taxon>Stylommatophora</taxon>
        <taxon>Helicina</taxon>
        <taxon>Arionoidea</taxon>
        <taxon>Arionidae</taxon>
        <taxon>Arion</taxon>
    </lineage>
</organism>
<protein>
    <submittedName>
        <fullName evidence="1">Uncharacterized protein</fullName>
    </submittedName>
</protein>
<evidence type="ECO:0000313" key="1">
    <source>
        <dbReference type="EMBL" id="CEK96307.1"/>
    </source>
</evidence>
<name>A0A0B7BTQ9_9EUPU</name>
<reference evidence="1" key="1">
    <citation type="submission" date="2014-12" db="EMBL/GenBank/DDBJ databases">
        <title>Insight into the proteome of Arion vulgaris.</title>
        <authorList>
            <person name="Aradska J."/>
            <person name="Bulat T."/>
            <person name="Smidak R."/>
            <person name="Sarate P."/>
            <person name="Gangsoo J."/>
            <person name="Sialana F."/>
            <person name="Bilban M."/>
            <person name="Lubec G."/>
        </authorList>
    </citation>
    <scope>NUCLEOTIDE SEQUENCE</scope>
    <source>
        <tissue evidence="1">Skin</tissue>
    </source>
</reference>
<proteinExistence type="predicted"/>